<dbReference type="Proteomes" id="UP000002668">
    <property type="component" value="Genome"/>
</dbReference>
<dbReference type="Pfam" id="PF09362">
    <property type="entry name" value="DUF1996"/>
    <property type="match status" value="1"/>
</dbReference>
<sequence length="90" mass="9661">MLVGDPNNRVSKNLKSQTCFRCYSAPNFGGDNAAPCQDAKLDTEGFPTKPCPGGIRSNILYPTYMLGRQESRLAGPQDACCVSEGWACAV</sequence>
<keyword evidence="3" id="KW-1185">Reference proteome</keyword>
<feature type="domain" description="DUF1996" evidence="1">
    <location>
        <begin position="1"/>
        <end position="63"/>
    </location>
</feature>
<evidence type="ECO:0000259" key="1">
    <source>
        <dbReference type="Pfam" id="PF09362"/>
    </source>
</evidence>
<reference evidence="3" key="1">
    <citation type="journal article" date="2011" name="Nat. Commun.">
        <title>Effector diversification within compartments of the Leptosphaeria maculans genome affected by Repeat-Induced Point mutations.</title>
        <authorList>
            <person name="Rouxel T."/>
            <person name="Grandaubert J."/>
            <person name="Hane J.K."/>
            <person name="Hoede C."/>
            <person name="van de Wouw A.P."/>
            <person name="Couloux A."/>
            <person name="Dominguez V."/>
            <person name="Anthouard V."/>
            <person name="Bally P."/>
            <person name="Bourras S."/>
            <person name="Cozijnsen A.J."/>
            <person name="Ciuffetti L.M."/>
            <person name="Degrave A."/>
            <person name="Dilmaghani A."/>
            <person name="Duret L."/>
            <person name="Fudal I."/>
            <person name="Goodwin S.B."/>
            <person name="Gout L."/>
            <person name="Glaser N."/>
            <person name="Linglin J."/>
            <person name="Kema G.H.J."/>
            <person name="Lapalu N."/>
            <person name="Lawrence C.B."/>
            <person name="May K."/>
            <person name="Meyer M."/>
            <person name="Ollivier B."/>
            <person name="Poulain J."/>
            <person name="Schoch C.L."/>
            <person name="Simon A."/>
            <person name="Spatafora J.W."/>
            <person name="Stachowiak A."/>
            <person name="Turgeon B.G."/>
            <person name="Tyler B.M."/>
            <person name="Vincent D."/>
            <person name="Weissenbach J."/>
            <person name="Amselem J."/>
            <person name="Quesneville H."/>
            <person name="Oliver R.P."/>
            <person name="Wincker P."/>
            <person name="Balesdent M.-H."/>
            <person name="Howlett B.J."/>
        </authorList>
    </citation>
    <scope>NUCLEOTIDE SEQUENCE [LARGE SCALE GENOMIC DNA]</scope>
    <source>
        <strain evidence="3">JN3 / isolate v23.1.3 / race Av1-4-5-6-7-8</strain>
    </source>
</reference>
<dbReference type="STRING" id="985895.E4ZI03"/>
<evidence type="ECO:0000313" key="2">
    <source>
        <dbReference type="EMBL" id="CBX91146.1"/>
    </source>
</evidence>
<organism evidence="3">
    <name type="scientific">Leptosphaeria maculans (strain JN3 / isolate v23.1.3 / race Av1-4-5-6-7-8)</name>
    <name type="common">Blackleg fungus</name>
    <name type="synonym">Phoma lingam</name>
    <dbReference type="NCBI Taxonomy" id="985895"/>
    <lineage>
        <taxon>Eukaryota</taxon>
        <taxon>Fungi</taxon>
        <taxon>Dikarya</taxon>
        <taxon>Ascomycota</taxon>
        <taxon>Pezizomycotina</taxon>
        <taxon>Dothideomycetes</taxon>
        <taxon>Pleosporomycetidae</taxon>
        <taxon>Pleosporales</taxon>
        <taxon>Pleosporineae</taxon>
        <taxon>Leptosphaeriaceae</taxon>
        <taxon>Plenodomus</taxon>
        <taxon>Plenodomus lingam/Leptosphaeria maculans species complex</taxon>
    </lineage>
</organism>
<accession>E4ZI03</accession>
<name>E4ZI03_LEPMJ</name>
<dbReference type="EMBL" id="FP929065">
    <property type="protein sequence ID" value="CBX91146.1"/>
    <property type="molecule type" value="Genomic_DNA"/>
</dbReference>
<dbReference type="InterPro" id="IPR018535">
    <property type="entry name" value="DUF1996"/>
</dbReference>
<dbReference type="AlphaFoldDB" id="E4ZI03"/>
<dbReference type="VEuPathDB" id="FungiDB:LEMA_uP061800.1"/>
<dbReference type="InParanoid" id="E4ZI03"/>
<evidence type="ECO:0000313" key="3">
    <source>
        <dbReference type="Proteomes" id="UP000002668"/>
    </source>
</evidence>
<dbReference type="HOGENOM" id="CLU_2441249_0_0_1"/>
<protein>
    <recommendedName>
        <fullName evidence="1">DUF1996 domain-containing protein</fullName>
    </recommendedName>
</protein>
<proteinExistence type="predicted"/>
<gene>
    <name evidence="2" type="ORF">LEMA_uP061800.1</name>
</gene>